<evidence type="ECO:0000313" key="2">
    <source>
        <dbReference type="EMBL" id="RKF61028.1"/>
    </source>
</evidence>
<dbReference type="Proteomes" id="UP000286134">
    <property type="component" value="Unassembled WGS sequence"/>
</dbReference>
<reference evidence="2 3" key="1">
    <citation type="journal article" date="2018" name="BMC Genomics">
        <title>Comparative genome analyses reveal sequence features reflecting distinct modes of host-adaptation between dicot and monocot powdery mildew.</title>
        <authorList>
            <person name="Wu Y."/>
            <person name="Ma X."/>
            <person name="Pan Z."/>
            <person name="Kale S.D."/>
            <person name="Song Y."/>
            <person name="King H."/>
            <person name="Zhang Q."/>
            <person name="Presley C."/>
            <person name="Deng X."/>
            <person name="Wei C.I."/>
            <person name="Xiao S."/>
        </authorList>
    </citation>
    <scope>NUCLEOTIDE SEQUENCE [LARGE SCALE GENOMIC DNA]</scope>
    <source>
        <strain evidence="2">UMSG2</strain>
    </source>
</reference>
<name>A0A420HUA8_9PEZI</name>
<dbReference type="STRING" id="212602.A0A420HUA8"/>
<dbReference type="InterPro" id="IPR052609">
    <property type="entry name" value="Ribosome_Biogenesis_Reg"/>
</dbReference>
<evidence type="ECO:0000313" key="3">
    <source>
        <dbReference type="Proteomes" id="UP000286134"/>
    </source>
</evidence>
<proteinExistence type="predicted"/>
<dbReference type="PANTHER" id="PTHR15682:SF2">
    <property type="entry name" value="UNHEALTHY RIBOSOME BIOGENESIS PROTEIN 2 HOMOLOG"/>
    <property type="match status" value="1"/>
</dbReference>
<accession>A0A420HUA8</accession>
<dbReference type="InterPro" id="IPR018849">
    <property type="entry name" value="Urb2/Npa2_C"/>
</dbReference>
<keyword evidence="3" id="KW-1185">Reference proteome</keyword>
<protein>
    <submittedName>
        <fullName evidence="2">Putative urb2 npa2 family protein</fullName>
    </submittedName>
</protein>
<dbReference type="Pfam" id="PF10441">
    <property type="entry name" value="Urb2"/>
    <property type="match status" value="1"/>
</dbReference>
<dbReference type="EMBL" id="MCFK01004553">
    <property type="protein sequence ID" value="RKF61028.1"/>
    <property type="molecule type" value="Genomic_DNA"/>
</dbReference>
<feature type="domain" description="Nucleolar 27S pre-rRNA processing Urb2/Npa2 C-terminal" evidence="1">
    <location>
        <begin position="1210"/>
        <end position="1456"/>
    </location>
</feature>
<dbReference type="PANTHER" id="PTHR15682">
    <property type="entry name" value="UNHEALTHY RIBOSOME BIOGENESIS PROTEIN 2 HOMOLOG"/>
    <property type="match status" value="1"/>
</dbReference>
<comment type="caution">
    <text evidence="2">The sequence shown here is derived from an EMBL/GenBank/DDBJ whole genome shotgun (WGS) entry which is preliminary data.</text>
</comment>
<gene>
    <name evidence="2" type="ORF">OnM2_045051</name>
</gene>
<dbReference type="OrthoDB" id="160374at2759"/>
<dbReference type="GO" id="GO:0042254">
    <property type="term" value="P:ribosome biogenesis"/>
    <property type="evidence" value="ECO:0007669"/>
    <property type="project" value="TreeGrafter"/>
</dbReference>
<evidence type="ECO:0000259" key="1">
    <source>
        <dbReference type="Pfam" id="PF10441"/>
    </source>
</evidence>
<sequence>MSSKSKLIQDQLERLEQLSAPFKEQLTESARLVGVKITKDGKIAEDTEEEKRFLIVLPFKREEWLLIWLVKKLKGDKTARKIPSSWWLLNYLVRAIPTRSATRILLTKEVFVEERDKPSKQLKTSILQKTLEEVLSVTPVCCSPETIDHENSKNRSRKRNRNGDLLDTDVAVNCLPDLMEAISTALSFVVEMGSVIASDYVHDLGASFSAAYMKTTYVTSDEKAAIILGTWITLCDRSFLVHNKRCTSTKTNLLTPFIEIWNARLQDDNSPLAFSKYCAIPTLSLLDKTKEDNRQYEWKSQLEILLARNIAIPARKAYNQDSSPTFLKSLITQIIASHVFNAPVLLEIFVRSCQSQDTKYRLPEDEAWLCTVFKALLYSQPDLQNEDCICAMLDVLIDYKVKLDLELLRSIIMKVALSQFSVQWRLVATLIKFDANVFLIPNENDLLEVLFNKITEASLDSSWASISDYVVSKILLPVMTEFTRARDLSKFIKLWHNQISKFENRRENSKLFPIVIQSAWENDALHSKLRELLEPSLTIPQISHIIDWVSESIDESPHAACIILEAILGCFSGQEDIVDSISLRPYHILFDEKCFMGLKIRYRWRAWRLLTATLNWANIEDLNKLTKLWETKFNPFNYYLDNIDSLLVAKSEEYGVLSESIEVFRSVCAAYSASITGSQMEKFVRPIVLRYLQLVFKDVLKNPGDFRLETSMNKSISKPMCRLLRCTFVEFPKTLTLAIELEDKFNQMLQIIFDLASESFDRSSNISEDPQLNKDAYPTLWTSALQSDEVLNNQKLRDAMIGTMLKSITFEKHLNEDSILNNQFAIMIFNHMPLDVISRNNREKIMRAWLYPVNKEKSSLEKYNCSCAFLDPAILALKRRILKSYPNLYEGLEFKSIVAMVDVLSGAKMSQKDIRLALLKDLTHLLISHAQINLDQERRKNYIIEAFKFIKNRIENTEEMKQNRKNFEFIAVFEAALVEFYKKKESLQEMGVIKKADLENTINIFKDYLLARFKKIMTNLHKKLKREGGISRKKEIRILIIIDALTSLGLSVPQISHLGLESQRLAGMPINIARYITTFVTIYGSKSEIIDLNLMWGLDITSYTNRKLIQQTIEGVVNRIDNAKKLQILRSLLDKDCDCQLTPDKLLALRYIIISVEDIKPKRILSQNILDDEDNFSDDSRVDDFDLTLVYILLSLELRKTSEILSFCIISETLDLMLRTKTRSISQYAVDNTLGTICILCSPKSPNLPATRPGTIFLHLTHLLRSILVYHRLKLKGYFPLVQLSMQGLLRCLFQSNPKSFNYHNTTPTSVTMTNKNAEAEFDTAPIWLANINHQLNAKNAESYTRLLTLISDPSESSVQGKRYHSNNYLTSATEKWKHRTILFMRFVLMSYIRWQLEFPMLPAIKERLMPGWFALLNNTTPDTRRLIGAELLNASGRAIFTNLYREYQKFGKWNGS</sequence>
<dbReference type="GO" id="GO:0005730">
    <property type="term" value="C:nucleolus"/>
    <property type="evidence" value="ECO:0007669"/>
    <property type="project" value="TreeGrafter"/>
</dbReference>
<organism evidence="2 3">
    <name type="scientific">Erysiphe neolycopersici</name>
    <dbReference type="NCBI Taxonomy" id="212602"/>
    <lineage>
        <taxon>Eukaryota</taxon>
        <taxon>Fungi</taxon>
        <taxon>Dikarya</taxon>
        <taxon>Ascomycota</taxon>
        <taxon>Pezizomycotina</taxon>
        <taxon>Leotiomycetes</taxon>
        <taxon>Erysiphales</taxon>
        <taxon>Erysiphaceae</taxon>
        <taxon>Erysiphe</taxon>
    </lineage>
</organism>